<evidence type="ECO:0000256" key="5">
    <source>
        <dbReference type="RuleBase" id="RU000687"/>
    </source>
</evidence>
<dbReference type="Proteomes" id="UP000887575">
    <property type="component" value="Unassembled WGS sequence"/>
</dbReference>
<dbReference type="WBParaSite" id="MBELARI_LOCUS15273">
    <property type="protein sequence ID" value="MBELARI_LOCUS15273"/>
    <property type="gene ID" value="MBELARI_LOCUS15273"/>
</dbReference>
<evidence type="ECO:0000256" key="3">
    <source>
        <dbReference type="ARBA" id="ARBA00022989"/>
    </source>
</evidence>
<dbReference type="InterPro" id="IPR018000">
    <property type="entry name" value="Neurotransmitter_ion_chnl_CS"/>
</dbReference>
<dbReference type="PROSITE" id="PS00236">
    <property type="entry name" value="NEUROTR_ION_CHANNEL"/>
    <property type="match status" value="1"/>
</dbReference>
<keyword evidence="5" id="KW-0407">Ion channel</keyword>
<evidence type="ECO:0000256" key="2">
    <source>
        <dbReference type="ARBA" id="ARBA00022692"/>
    </source>
</evidence>
<organism evidence="7 8">
    <name type="scientific">Mesorhabditis belari</name>
    <dbReference type="NCBI Taxonomy" id="2138241"/>
    <lineage>
        <taxon>Eukaryota</taxon>
        <taxon>Metazoa</taxon>
        <taxon>Ecdysozoa</taxon>
        <taxon>Nematoda</taxon>
        <taxon>Chromadorea</taxon>
        <taxon>Rhabditida</taxon>
        <taxon>Rhabditina</taxon>
        <taxon>Rhabditomorpha</taxon>
        <taxon>Rhabditoidea</taxon>
        <taxon>Rhabditidae</taxon>
        <taxon>Mesorhabditinae</taxon>
        <taxon>Mesorhabditis</taxon>
    </lineage>
</organism>
<proteinExistence type="inferred from homology"/>
<comment type="subcellular location">
    <subcellularLocation>
        <location evidence="1">Membrane</location>
        <topology evidence="1">Multi-pass membrane protein</topology>
    </subcellularLocation>
</comment>
<dbReference type="SUPFAM" id="SSF63712">
    <property type="entry name" value="Nicotinic receptor ligand binding domain-like"/>
    <property type="match status" value="1"/>
</dbReference>
<keyword evidence="2 5" id="KW-0812">Transmembrane</keyword>
<reference evidence="8" key="1">
    <citation type="submission" date="2024-02" db="UniProtKB">
        <authorList>
            <consortium name="WormBaseParasite"/>
        </authorList>
    </citation>
    <scope>IDENTIFICATION</scope>
</reference>
<feature type="domain" description="Neurotransmitter-gated ion-channel ligand-binding" evidence="6">
    <location>
        <begin position="38"/>
        <end position="198"/>
    </location>
</feature>
<feature type="transmembrane region" description="Helical" evidence="5">
    <location>
        <begin position="251"/>
        <end position="273"/>
    </location>
</feature>
<keyword evidence="5" id="KW-0813">Transport</keyword>
<dbReference type="AlphaFoldDB" id="A0AAF3EMK4"/>
<dbReference type="Gene3D" id="1.20.58.390">
    <property type="entry name" value="Neurotransmitter-gated ion-channel transmembrane domain"/>
    <property type="match status" value="1"/>
</dbReference>
<name>A0AAF3EMK4_9BILA</name>
<keyword evidence="5" id="KW-0406">Ion transport</keyword>
<evidence type="ECO:0000256" key="4">
    <source>
        <dbReference type="ARBA" id="ARBA00023136"/>
    </source>
</evidence>
<dbReference type="InterPro" id="IPR036719">
    <property type="entry name" value="Neuro-gated_channel_TM_sf"/>
</dbReference>
<dbReference type="InterPro" id="IPR006202">
    <property type="entry name" value="Neur_chan_lig-bd"/>
</dbReference>
<evidence type="ECO:0000313" key="8">
    <source>
        <dbReference type="WBParaSite" id="MBELARI_LOCUS15273"/>
    </source>
</evidence>
<dbReference type="PANTHER" id="PTHR18945">
    <property type="entry name" value="NEUROTRANSMITTER GATED ION CHANNEL"/>
    <property type="match status" value="1"/>
</dbReference>
<keyword evidence="4 5" id="KW-0472">Membrane</keyword>
<feature type="transmembrane region" description="Helical" evidence="5">
    <location>
        <begin position="312"/>
        <end position="337"/>
    </location>
</feature>
<keyword evidence="3 5" id="KW-1133">Transmembrane helix</keyword>
<keyword evidence="7" id="KW-1185">Reference proteome</keyword>
<feature type="chain" id="PRO_5041768644" description="Neurotransmitter-gated ion-channel ligand-binding domain-containing protein" evidence="5">
    <location>
        <begin position="18"/>
        <end position="390"/>
    </location>
</feature>
<evidence type="ECO:0000313" key="7">
    <source>
        <dbReference type="Proteomes" id="UP000887575"/>
    </source>
</evidence>
<sequence length="390" mass="43917">MKQILVLISCFLSFITAQLDYTEHGDSEEYSDYMNQATKLYDELFTTRNYNKYLSPVYVPMPENFTESPIPRLRVNMVLRYVKMFNLDAEGQILSLCLQFVMDWRDPRLAWNETKFGGIPYLFSTPDILWTPDQQFGNVKSLDTAHPVTAISVKIYSNGTVVLPLVFYAELACPLEVSTFPFDQQDCPIPLGSLSYEVKFSYMTGSVNNMNVANPGNGEWLVTNITIAPFNVDTPTQTICPVFHIKRVPNFYVYVIALPCFITTLLAIVGMFWTPVVKSEQLVKLSIGLTSLVSMTVLLDMLAAAIPKTSVFPLLGIYVLSCILVISLACILVIIYSQPDVMRKCSMAKLKKQEEAKTGYLRVCEPDIVVDDDSDDEVGEVTHPIYAQDD</sequence>
<evidence type="ECO:0000256" key="1">
    <source>
        <dbReference type="ARBA" id="ARBA00004141"/>
    </source>
</evidence>
<dbReference type="SUPFAM" id="SSF90112">
    <property type="entry name" value="Neurotransmitter-gated ion-channel transmembrane pore"/>
    <property type="match status" value="1"/>
</dbReference>
<dbReference type="InterPro" id="IPR036734">
    <property type="entry name" value="Neur_chan_lig-bd_sf"/>
</dbReference>
<dbReference type="InterPro" id="IPR038050">
    <property type="entry name" value="Neuro_actylchol_rec"/>
</dbReference>
<dbReference type="Gene3D" id="2.70.170.10">
    <property type="entry name" value="Neurotransmitter-gated ion-channel ligand-binding domain"/>
    <property type="match status" value="1"/>
</dbReference>
<comment type="similarity">
    <text evidence="5">Belongs to the ligand-gated ion channel (TC 1.A.9) family.</text>
</comment>
<dbReference type="CDD" id="cd19051">
    <property type="entry name" value="LGIC_TM_cation"/>
    <property type="match status" value="1"/>
</dbReference>
<dbReference type="PRINTS" id="PR00252">
    <property type="entry name" value="NRIONCHANNEL"/>
</dbReference>
<keyword evidence="5" id="KW-0732">Signal</keyword>
<evidence type="ECO:0000259" key="6">
    <source>
        <dbReference type="Pfam" id="PF02931"/>
    </source>
</evidence>
<feature type="signal peptide" evidence="5">
    <location>
        <begin position="1"/>
        <end position="17"/>
    </location>
</feature>
<dbReference type="GO" id="GO:0004888">
    <property type="term" value="F:transmembrane signaling receptor activity"/>
    <property type="evidence" value="ECO:0007669"/>
    <property type="project" value="InterPro"/>
</dbReference>
<comment type="caution">
    <text evidence="5">Lacks conserved residue(s) required for the propagation of feature annotation.</text>
</comment>
<protein>
    <recommendedName>
        <fullName evidence="6">Neurotransmitter-gated ion-channel ligand-binding domain-containing protein</fullName>
    </recommendedName>
</protein>
<feature type="transmembrane region" description="Helical" evidence="5">
    <location>
        <begin position="285"/>
        <end position="306"/>
    </location>
</feature>
<dbReference type="GO" id="GO:0016020">
    <property type="term" value="C:membrane"/>
    <property type="evidence" value="ECO:0007669"/>
    <property type="project" value="UniProtKB-SubCell"/>
</dbReference>
<dbReference type="CDD" id="cd18989">
    <property type="entry name" value="LGIC_ECD_cation"/>
    <property type="match status" value="1"/>
</dbReference>
<dbReference type="InterPro" id="IPR006201">
    <property type="entry name" value="Neur_channel"/>
</dbReference>
<dbReference type="GO" id="GO:0005230">
    <property type="term" value="F:extracellular ligand-gated monoatomic ion channel activity"/>
    <property type="evidence" value="ECO:0007669"/>
    <property type="project" value="InterPro"/>
</dbReference>
<dbReference type="Pfam" id="PF02931">
    <property type="entry name" value="Neur_chan_LBD"/>
    <property type="match status" value="1"/>
</dbReference>
<accession>A0AAF3EMK4</accession>